<dbReference type="GO" id="GO:0005216">
    <property type="term" value="F:monoatomic ion channel activity"/>
    <property type="evidence" value="ECO:0007669"/>
    <property type="project" value="InterPro"/>
</dbReference>
<evidence type="ECO:0000313" key="9">
    <source>
        <dbReference type="Proteomes" id="UP000039865"/>
    </source>
</evidence>
<protein>
    <submittedName>
        <fullName evidence="8">Wd-40 repeat protein</fullName>
    </submittedName>
</protein>
<keyword evidence="5 6" id="KW-0472">Membrane</keyword>
<feature type="transmembrane region" description="Helical" evidence="6">
    <location>
        <begin position="1334"/>
        <end position="1351"/>
    </location>
</feature>
<evidence type="ECO:0000256" key="3">
    <source>
        <dbReference type="ARBA" id="ARBA00022737"/>
    </source>
</evidence>
<evidence type="ECO:0000259" key="7">
    <source>
        <dbReference type="Pfam" id="PF00520"/>
    </source>
</evidence>
<dbReference type="PANTHER" id="PTHR10582">
    <property type="entry name" value="TRANSIENT RECEPTOR POTENTIAL ION CHANNEL PROTEIN"/>
    <property type="match status" value="1"/>
</dbReference>
<dbReference type="EMBL" id="CCKQ01011968">
    <property type="protein sequence ID" value="CDW83568.1"/>
    <property type="molecule type" value="Genomic_DNA"/>
</dbReference>
<dbReference type="SUPFAM" id="SSF81324">
    <property type="entry name" value="Voltage-gated potassium channels"/>
    <property type="match status" value="1"/>
</dbReference>
<dbReference type="OrthoDB" id="437584at2759"/>
<keyword evidence="9" id="KW-1185">Reference proteome</keyword>
<evidence type="ECO:0000256" key="2">
    <source>
        <dbReference type="ARBA" id="ARBA00022692"/>
    </source>
</evidence>
<keyword evidence="3" id="KW-0677">Repeat</keyword>
<name>A0A078ARR9_STYLE</name>
<dbReference type="InterPro" id="IPR024862">
    <property type="entry name" value="TRPV"/>
</dbReference>
<feature type="domain" description="Ion transport" evidence="7">
    <location>
        <begin position="1341"/>
        <end position="1534"/>
    </location>
</feature>
<dbReference type="Pfam" id="PF00520">
    <property type="entry name" value="Ion_trans"/>
    <property type="match status" value="1"/>
</dbReference>
<dbReference type="InterPro" id="IPR005821">
    <property type="entry name" value="Ion_trans_dom"/>
</dbReference>
<accession>A0A078ARR9</accession>
<feature type="transmembrane region" description="Helical" evidence="6">
    <location>
        <begin position="1294"/>
        <end position="1314"/>
    </location>
</feature>
<comment type="subcellular location">
    <subcellularLocation>
        <location evidence="1">Membrane</location>
        <topology evidence="1">Multi-pass membrane protein</topology>
    </subcellularLocation>
</comment>
<dbReference type="GO" id="GO:0005886">
    <property type="term" value="C:plasma membrane"/>
    <property type="evidence" value="ECO:0007669"/>
    <property type="project" value="TreeGrafter"/>
</dbReference>
<feature type="transmembrane region" description="Helical" evidence="6">
    <location>
        <begin position="1395"/>
        <end position="1415"/>
    </location>
</feature>
<evidence type="ECO:0000313" key="8">
    <source>
        <dbReference type="EMBL" id="CDW83568.1"/>
    </source>
</evidence>
<feature type="transmembrane region" description="Helical" evidence="6">
    <location>
        <begin position="1427"/>
        <end position="1449"/>
    </location>
</feature>
<keyword evidence="2 6" id="KW-0812">Transmembrane</keyword>
<dbReference type="GO" id="GO:0098703">
    <property type="term" value="P:calcium ion import across plasma membrane"/>
    <property type="evidence" value="ECO:0007669"/>
    <property type="project" value="TreeGrafter"/>
</dbReference>
<keyword evidence="4 6" id="KW-1133">Transmembrane helix</keyword>
<dbReference type="InParanoid" id="A0A078ARR9"/>
<organism evidence="8 9">
    <name type="scientific">Stylonychia lemnae</name>
    <name type="common">Ciliate</name>
    <dbReference type="NCBI Taxonomy" id="5949"/>
    <lineage>
        <taxon>Eukaryota</taxon>
        <taxon>Sar</taxon>
        <taxon>Alveolata</taxon>
        <taxon>Ciliophora</taxon>
        <taxon>Intramacronucleata</taxon>
        <taxon>Spirotrichea</taxon>
        <taxon>Stichotrichia</taxon>
        <taxon>Sporadotrichida</taxon>
        <taxon>Oxytrichidae</taxon>
        <taxon>Stylonychinae</taxon>
        <taxon>Stylonychia</taxon>
    </lineage>
</organism>
<sequence>MLNSKVDVSTDTFMTKRNQVQYSFKEQAAIKDQYIFESPYQHDFLGLGGNSDQFFRQISYPVKLDDLYRVKQTSITVDNYNHAPVIVEIIDDELKQHLNAKFLLQCWLKGGTKQYERKLQYDILAWKSQHGEFICKLDSREEQTKYIYYQHFEGENSMLKIVDIFEDSCKNPFSYKILKPHFRFAFSYIEYLPTTDKIVTVQIKTSFKMLSFDLSYQHLESSCEILCIFENEENLMVGTQLFFKDNIVRFEEQHEIIPRVNHYYDPIIKFKYVHALGNYLFAVALRKSLLVDIYWNNSLVATSSEQFQDIDVTFEFIQLYSLAGRLKVFPLSIGSKMKFESIQDKGPISQHDWDRIFYSKLADYFKFYTSYCLINTSFFIARENIISIYDIIKKKWIKHFYEDENVVQVFKTEKSDGEYQLGIFLNTGKVKLIDTLDSTEPMLWDIQQTDHLMSGTTIQIMNDNQNYRFFLKLAKDDITGKPVLFCFSRSKVQNLTEFVEDLRLDTIIIPLYYQYYWNVFILFNKQTGHLRYYYSSLYIDGQGYNAYQVILLKLHHINDSLNLIGKNLFSMTTDIETELVIIDEKDINLIDFSSNQQKIIENVHIKGFQLIENDIIYALVKNPEKVDETGFHLFDLKLILEQKQAQSFFLDKSLVGVNNILDFSHDNQRFSYMEHFDLITIIPTLHSNIINYMGMLKRDKYLAAKKINDRFIALDIRNRLTTWDAVTGKLINVHQREEDFTDFEIFKSTINDTTFKMGHQYSQVLLISKNSLENIRDEDYYEDYQINSKLENCTTLFKRMSKTYREFKLIEIISPEEVKVHFTYIHPYYGINVYYRICFSEDLNFMFIRLINQKNFIYQRESKVQSDYITWKLYSRIYQFDFQISDLVFTNYITSPDLKYFLDYDNINKKYLIRDTKSSTKIYEIPKTLINVNEKNYKSLVKGFKWIDSETIRFIDQEGIEAIIELNNNFKIRSSCKLPLNQLIDQTQHFYISKTQNIQKGETLKRLQINYQTFFQLYNHDKVRDDIEFYNCLIKTEYSLNLCSDPYVIDLSFTYMHLKMAEQIKNTKETIMDNIFYLTQMPSLCYNIFPRGNTLLHYAVGKLDIIEKIYQISEREKDPFEIPFIRNFEKQTPLHLSIQSGQSQESDYYLMKLSQASIGHSSRAIVNILPLAIESDLQNVNLYFNARFMTTQRLDQVKRGSLMLDDEVEFVKCQQPIFSQEDDIKRKILNRGKNQVDIQLQLYDIPKLHCYDNKNSEDFFEALSSSKIELFANKGIQLIIDFKWPLIQKFTIQFLFLPYILYLGLYFGYSNFIFVDRFHDQETEKENWYISDKAFFAIGPLLILFSLYFLIHEIYQLQRTGKRYLTSIWNYNDLIPTILIPLLVLQDFFHVKYNFVHTFHAFTSLFMWFKLLYFLRMFKATGYLVRMLIEVIYDMKIFFLVLLIVFFALTDSFLSLSNGQEDLELRYAGDNFFYAFVYAFRTGLGDFSVDNYNASIQFMTSWIIFFLCVILILIVMLNLLISIISQSFDRINSSAVEASYQERARIISENLYLIPKSVQIKYAHKRQYIVIAKEVQNEEIKMLDEGLKPFMEMFKLIKLAIEESKKK</sequence>
<evidence type="ECO:0000256" key="6">
    <source>
        <dbReference type="SAM" id="Phobius"/>
    </source>
</evidence>
<evidence type="ECO:0000256" key="4">
    <source>
        <dbReference type="ARBA" id="ARBA00022989"/>
    </source>
</evidence>
<dbReference type="PANTHER" id="PTHR10582:SF2">
    <property type="entry name" value="INACTIVE"/>
    <property type="match status" value="1"/>
</dbReference>
<reference evidence="8 9" key="1">
    <citation type="submission" date="2014-06" db="EMBL/GenBank/DDBJ databases">
        <authorList>
            <person name="Swart Estienne"/>
        </authorList>
    </citation>
    <scope>NUCLEOTIDE SEQUENCE [LARGE SCALE GENOMIC DNA]</scope>
    <source>
        <strain evidence="8 9">130c</strain>
    </source>
</reference>
<evidence type="ECO:0000256" key="5">
    <source>
        <dbReference type="ARBA" id="ARBA00023136"/>
    </source>
</evidence>
<feature type="transmembrane region" description="Helical" evidence="6">
    <location>
        <begin position="1502"/>
        <end position="1524"/>
    </location>
</feature>
<proteinExistence type="predicted"/>
<evidence type="ECO:0000256" key="1">
    <source>
        <dbReference type="ARBA" id="ARBA00004141"/>
    </source>
</evidence>
<gene>
    <name evidence="8" type="primary">Contig17887.g19014</name>
    <name evidence="8" type="ORF">STYLEM_12616</name>
</gene>
<dbReference type="Proteomes" id="UP000039865">
    <property type="component" value="Unassembled WGS sequence"/>
</dbReference>